<keyword evidence="3" id="KW-1185">Reference proteome</keyword>
<keyword evidence="1" id="KW-1133">Transmembrane helix</keyword>
<keyword evidence="1" id="KW-0812">Transmembrane</keyword>
<feature type="transmembrane region" description="Helical" evidence="1">
    <location>
        <begin position="71"/>
        <end position="91"/>
    </location>
</feature>
<reference evidence="2 3" key="1">
    <citation type="submission" date="2021-01" db="EMBL/GenBank/DDBJ databases">
        <title>Genome sequencing of Joostella atrarenae M1-2 (= KCTC 23194).</title>
        <authorList>
            <person name="Zakaria M.R."/>
            <person name="Lam M.Q."/>
            <person name="Chong C.S."/>
        </authorList>
    </citation>
    <scope>NUCLEOTIDE SEQUENCE [LARGE SCALE GENOMIC DNA]</scope>
    <source>
        <strain evidence="2 3">M1-2</strain>
    </source>
</reference>
<sequence>MGLPSLFKSRANKAYNYTPRYYDERKERLENLMKSKEPRSNEDYFKGYRKKSYRDDWKTVRSTSSSMNGRIRFIVILIFLLMFAMVAVRYINLDTII</sequence>
<evidence type="ECO:0000313" key="2">
    <source>
        <dbReference type="EMBL" id="MCF8714842.1"/>
    </source>
</evidence>
<dbReference type="EMBL" id="JAETXX010000004">
    <property type="protein sequence ID" value="MCF8714842.1"/>
    <property type="molecule type" value="Genomic_DNA"/>
</dbReference>
<organism evidence="2 3">
    <name type="scientific">Joostella atrarenae</name>
    <dbReference type="NCBI Taxonomy" id="679257"/>
    <lineage>
        <taxon>Bacteria</taxon>
        <taxon>Pseudomonadati</taxon>
        <taxon>Bacteroidota</taxon>
        <taxon>Flavobacteriia</taxon>
        <taxon>Flavobacteriales</taxon>
        <taxon>Flavobacteriaceae</taxon>
        <taxon>Joostella</taxon>
    </lineage>
</organism>
<evidence type="ECO:0000256" key="1">
    <source>
        <dbReference type="SAM" id="Phobius"/>
    </source>
</evidence>
<proteinExistence type="predicted"/>
<comment type="caution">
    <text evidence="2">The sequence shown here is derived from an EMBL/GenBank/DDBJ whole genome shotgun (WGS) entry which is preliminary data.</text>
</comment>
<evidence type="ECO:0000313" key="3">
    <source>
        <dbReference type="Proteomes" id="UP000829517"/>
    </source>
</evidence>
<name>A0ABS9J328_9FLAO</name>
<gene>
    <name evidence="2" type="ORF">JM658_08375</name>
</gene>
<accession>A0ABS9J328</accession>
<protein>
    <submittedName>
        <fullName evidence="2">Uncharacterized protein</fullName>
    </submittedName>
</protein>
<dbReference type="Proteomes" id="UP000829517">
    <property type="component" value="Unassembled WGS sequence"/>
</dbReference>
<keyword evidence="1" id="KW-0472">Membrane</keyword>